<protein>
    <recommendedName>
        <fullName evidence="6">Chemokine interleukin-8-like domain-containing protein</fullName>
    </recommendedName>
</protein>
<evidence type="ECO:0000256" key="5">
    <source>
        <dbReference type="SAM" id="SignalP"/>
    </source>
</evidence>
<proteinExistence type="predicted"/>
<dbReference type="InterPro" id="IPR001811">
    <property type="entry name" value="Chemokine_IL8-like_dom"/>
</dbReference>
<dbReference type="Gene3D" id="2.40.50.40">
    <property type="match status" value="1"/>
</dbReference>
<dbReference type="GO" id="GO:0005615">
    <property type="term" value="C:extracellular space"/>
    <property type="evidence" value="ECO:0007669"/>
    <property type="project" value="UniProtKB-KW"/>
</dbReference>
<dbReference type="SUPFAM" id="SSF54117">
    <property type="entry name" value="Interleukin 8-like chemokines"/>
    <property type="match status" value="1"/>
</dbReference>
<sequence length="95" mass="10844">MKDYKLTVACILLFTFCTVVLSQNGIFPEKCCFRYYNKPIPPRSVKRILATSPQCIKSGFLVITKKRGLPLCVNPDDPTVSKLMSQFYFPDAQYP</sequence>
<comment type="subcellular location">
    <subcellularLocation>
        <location evidence="1">Secreted</location>
    </subcellularLocation>
</comment>
<dbReference type="PANTHER" id="PTHR12015">
    <property type="entry name" value="SMALL INDUCIBLE CYTOKINE A"/>
    <property type="match status" value="1"/>
</dbReference>
<dbReference type="SMART" id="SM00199">
    <property type="entry name" value="SCY"/>
    <property type="match status" value="1"/>
</dbReference>
<dbReference type="InterPro" id="IPR036048">
    <property type="entry name" value="Interleukin_8-like_sf"/>
</dbReference>
<feature type="chain" id="PRO_5043316349" description="Chemokine interleukin-8-like domain-containing protein" evidence="5">
    <location>
        <begin position="23"/>
        <end position="95"/>
    </location>
</feature>
<evidence type="ECO:0000256" key="3">
    <source>
        <dbReference type="ARBA" id="ARBA00022525"/>
    </source>
</evidence>
<dbReference type="PANTHER" id="PTHR12015:SF183">
    <property type="entry name" value="C-C MOTIF CHEMOKINE 3"/>
    <property type="match status" value="1"/>
</dbReference>
<accession>A0AAV6GPE0</accession>
<dbReference type="Proteomes" id="UP000823561">
    <property type="component" value="Chromosome 8"/>
</dbReference>
<dbReference type="EMBL" id="JADWDJ010000008">
    <property type="protein sequence ID" value="KAG5276734.1"/>
    <property type="molecule type" value="Genomic_DNA"/>
</dbReference>
<feature type="domain" description="Chemokine interleukin-8-like" evidence="6">
    <location>
        <begin position="28"/>
        <end position="87"/>
    </location>
</feature>
<keyword evidence="8" id="KW-1185">Reference proteome</keyword>
<keyword evidence="3" id="KW-0964">Secreted</keyword>
<dbReference type="GO" id="GO:0008009">
    <property type="term" value="F:chemokine activity"/>
    <property type="evidence" value="ECO:0007669"/>
    <property type="project" value="InterPro"/>
</dbReference>
<evidence type="ECO:0000313" key="7">
    <source>
        <dbReference type="EMBL" id="KAG5276734.1"/>
    </source>
</evidence>
<reference evidence="7" key="1">
    <citation type="submission" date="2020-10" db="EMBL/GenBank/DDBJ databases">
        <title>Chromosome-scale genome assembly of the Allis shad, Alosa alosa.</title>
        <authorList>
            <person name="Margot Z."/>
            <person name="Christophe K."/>
            <person name="Cabau C."/>
            <person name="Louis A."/>
            <person name="Berthelot C."/>
            <person name="Parey E."/>
            <person name="Roest Crollius H."/>
            <person name="Montfort J."/>
            <person name="Robinson-Rechavi M."/>
            <person name="Bucao C."/>
            <person name="Bouchez O."/>
            <person name="Gislard M."/>
            <person name="Lluch J."/>
            <person name="Milhes M."/>
            <person name="Lampietro C."/>
            <person name="Lopez Roques C."/>
            <person name="Donnadieu C."/>
            <person name="Braasch I."/>
            <person name="Desvignes T."/>
            <person name="Postlethwait J."/>
            <person name="Bobe J."/>
            <person name="Guiguen Y."/>
        </authorList>
    </citation>
    <scope>NUCLEOTIDE SEQUENCE</scope>
    <source>
        <strain evidence="7">M-15738</strain>
        <tissue evidence="7">Blood</tissue>
    </source>
</reference>
<evidence type="ECO:0000313" key="8">
    <source>
        <dbReference type="Proteomes" id="UP000823561"/>
    </source>
</evidence>
<keyword evidence="2" id="KW-0202">Cytokine</keyword>
<dbReference type="AlphaFoldDB" id="A0AAV6GPE0"/>
<comment type="caution">
    <text evidence="7">The sequence shown here is derived from an EMBL/GenBank/DDBJ whole genome shotgun (WGS) entry which is preliminary data.</text>
</comment>
<keyword evidence="4 5" id="KW-0732">Signal</keyword>
<evidence type="ECO:0000256" key="4">
    <source>
        <dbReference type="ARBA" id="ARBA00022729"/>
    </source>
</evidence>
<dbReference type="Pfam" id="PF00048">
    <property type="entry name" value="IL8"/>
    <property type="match status" value="1"/>
</dbReference>
<name>A0AAV6GPE0_9TELE</name>
<evidence type="ECO:0000256" key="2">
    <source>
        <dbReference type="ARBA" id="ARBA00022514"/>
    </source>
</evidence>
<evidence type="ECO:0000259" key="6">
    <source>
        <dbReference type="SMART" id="SM00199"/>
    </source>
</evidence>
<dbReference type="InterPro" id="IPR039809">
    <property type="entry name" value="Chemokine_b/g/d"/>
</dbReference>
<gene>
    <name evidence="7" type="ORF">AALO_G00109120</name>
</gene>
<dbReference type="GO" id="GO:0006955">
    <property type="term" value="P:immune response"/>
    <property type="evidence" value="ECO:0007669"/>
    <property type="project" value="InterPro"/>
</dbReference>
<organism evidence="7 8">
    <name type="scientific">Alosa alosa</name>
    <name type="common">allis shad</name>
    <dbReference type="NCBI Taxonomy" id="278164"/>
    <lineage>
        <taxon>Eukaryota</taxon>
        <taxon>Metazoa</taxon>
        <taxon>Chordata</taxon>
        <taxon>Craniata</taxon>
        <taxon>Vertebrata</taxon>
        <taxon>Euteleostomi</taxon>
        <taxon>Actinopterygii</taxon>
        <taxon>Neopterygii</taxon>
        <taxon>Teleostei</taxon>
        <taxon>Clupei</taxon>
        <taxon>Clupeiformes</taxon>
        <taxon>Clupeoidei</taxon>
        <taxon>Clupeidae</taxon>
        <taxon>Alosa</taxon>
    </lineage>
</organism>
<evidence type="ECO:0000256" key="1">
    <source>
        <dbReference type="ARBA" id="ARBA00004613"/>
    </source>
</evidence>
<feature type="signal peptide" evidence="5">
    <location>
        <begin position="1"/>
        <end position="22"/>
    </location>
</feature>